<dbReference type="EMBL" id="WTYL01000001">
    <property type="protein sequence ID" value="MXP43391.1"/>
    <property type="molecule type" value="Genomic_DNA"/>
</dbReference>
<dbReference type="AlphaFoldDB" id="A0A845AWK1"/>
<keyword evidence="4" id="KW-1185">Reference proteome</keyword>
<organism evidence="3 4">
    <name type="scientific">Allopontixanthobacter sediminis</name>
    <dbReference type="NCBI Taxonomy" id="1689985"/>
    <lineage>
        <taxon>Bacteria</taxon>
        <taxon>Pseudomonadati</taxon>
        <taxon>Pseudomonadota</taxon>
        <taxon>Alphaproteobacteria</taxon>
        <taxon>Sphingomonadales</taxon>
        <taxon>Erythrobacteraceae</taxon>
        <taxon>Allopontixanthobacter</taxon>
    </lineage>
</organism>
<keyword evidence="1" id="KW-0812">Transmembrane</keyword>
<sequence length="95" mass="10125">MTDYLTPFAADLIGFAGSFCIVAAYAYSNVVKDMNMVLFNLANFIGAALLTISLTVNFNLPTMVLEIVWMGIALFGLGRAFLARRKAPGQGNGAA</sequence>
<keyword evidence="1" id="KW-0472">Membrane</keyword>
<keyword evidence="1" id="KW-1133">Transmembrane helix</keyword>
<feature type="domain" description="CBU-0592-like" evidence="2">
    <location>
        <begin position="10"/>
        <end position="84"/>
    </location>
</feature>
<feature type="transmembrane region" description="Helical" evidence="1">
    <location>
        <begin position="62"/>
        <end position="82"/>
    </location>
</feature>
<protein>
    <recommendedName>
        <fullName evidence="2">CBU-0592-like domain-containing protein</fullName>
    </recommendedName>
</protein>
<accession>A0A845AWK1</accession>
<reference evidence="3 4" key="1">
    <citation type="submission" date="2019-12" db="EMBL/GenBank/DDBJ databases">
        <title>Genomic-based taxomic classification of the family Erythrobacteraceae.</title>
        <authorList>
            <person name="Xu L."/>
        </authorList>
    </citation>
    <scope>NUCLEOTIDE SEQUENCE [LARGE SCALE GENOMIC DNA]</scope>
    <source>
        <strain evidence="3 4">KCTC 42453</strain>
    </source>
</reference>
<feature type="transmembrane region" description="Helical" evidence="1">
    <location>
        <begin position="37"/>
        <end position="56"/>
    </location>
</feature>
<name>A0A845AWK1_9SPHN</name>
<dbReference type="Proteomes" id="UP000431922">
    <property type="component" value="Unassembled WGS sequence"/>
</dbReference>
<evidence type="ECO:0000313" key="4">
    <source>
        <dbReference type="Proteomes" id="UP000431922"/>
    </source>
</evidence>
<comment type="caution">
    <text evidence="3">The sequence shown here is derived from an EMBL/GenBank/DDBJ whole genome shotgun (WGS) entry which is preliminary data.</text>
</comment>
<feature type="transmembrane region" description="Helical" evidence="1">
    <location>
        <begin position="12"/>
        <end position="30"/>
    </location>
</feature>
<evidence type="ECO:0000313" key="3">
    <source>
        <dbReference type="EMBL" id="MXP43391.1"/>
    </source>
</evidence>
<dbReference type="InterPro" id="IPR058058">
    <property type="entry name" value="CBU_0592-like"/>
</dbReference>
<dbReference type="NCBIfam" id="NF047864">
    <property type="entry name" value="CBU_0592_membra"/>
    <property type="match status" value="1"/>
</dbReference>
<dbReference type="Pfam" id="PF26604">
    <property type="entry name" value="CBU_0592"/>
    <property type="match status" value="1"/>
</dbReference>
<evidence type="ECO:0000259" key="2">
    <source>
        <dbReference type="Pfam" id="PF26604"/>
    </source>
</evidence>
<gene>
    <name evidence="3" type="ORF">GRI65_02840</name>
</gene>
<evidence type="ECO:0000256" key="1">
    <source>
        <dbReference type="SAM" id="Phobius"/>
    </source>
</evidence>
<proteinExistence type="predicted"/>
<dbReference type="OrthoDB" id="7278355at2"/>
<dbReference type="RefSeq" id="WP_160755000.1">
    <property type="nucleotide sequence ID" value="NZ_WTYL01000001.1"/>
</dbReference>